<protein>
    <submittedName>
        <fullName evidence="1">Uncharacterized protein</fullName>
    </submittedName>
</protein>
<accession>A0A0F9PGF1</accession>
<reference evidence="1" key="1">
    <citation type="journal article" date="2015" name="Nature">
        <title>Complex archaea that bridge the gap between prokaryotes and eukaryotes.</title>
        <authorList>
            <person name="Spang A."/>
            <person name="Saw J.H."/>
            <person name="Jorgensen S.L."/>
            <person name="Zaremba-Niedzwiedzka K."/>
            <person name="Martijn J."/>
            <person name="Lind A.E."/>
            <person name="van Eijk R."/>
            <person name="Schleper C."/>
            <person name="Guy L."/>
            <person name="Ettema T.J."/>
        </authorList>
    </citation>
    <scope>NUCLEOTIDE SEQUENCE</scope>
</reference>
<dbReference type="AlphaFoldDB" id="A0A0F9PGF1"/>
<sequence length="234" mass="27702">MAIFKPNATNIQNQMFQDELQLNRDQQTLSMEDPKDEMIAVERAERNEDLTRWQQDLETEARNVAYRLRRWDFDDEAKEWKPMLIPTGKFRDVKTGKTDTEGKQIIVTKEIHIRERPMMNELGINYFLSSIMPSLSRNLMMSNYDEDRIFTRLRGIVRIFIHHLAYHYRDYEIEPGDLSAIVRIFKDTIEPAHWRALNNGERSYLNTIAKRVEAHTFGPQIQKPKSFLQGLIQG</sequence>
<proteinExistence type="predicted"/>
<gene>
    <name evidence="1" type="ORF">LCGC14_1219070</name>
</gene>
<name>A0A0F9PGF1_9ZZZZ</name>
<dbReference type="EMBL" id="LAZR01006400">
    <property type="protein sequence ID" value="KKM92382.1"/>
    <property type="molecule type" value="Genomic_DNA"/>
</dbReference>
<organism evidence="1">
    <name type="scientific">marine sediment metagenome</name>
    <dbReference type="NCBI Taxonomy" id="412755"/>
    <lineage>
        <taxon>unclassified sequences</taxon>
        <taxon>metagenomes</taxon>
        <taxon>ecological metagenomes</taxon>
    </lineage>
</organism>
<evidence type="ECO:0000313" key="1">
    <source>
        <dbReference type="EMBL" id="KKM92382.1"/>
    </source>
</evidence>
<comment type="caution">
    <text evidence="1">The sequence shown here is derived from an EMBL/GenBank/DDBJ whole genome shotgun (WGS) entry which is preliminary data.</text>
</comment>